<reference evidence="1" key="1">
    <citation type="journal article" date="2023" name="Microbiome">
        <title>Phages are unrecognized players in the ecology of the oral pathogen Porphyromonas gingivalis.</title>
        <authorList>
            <person name="Matrishin C.B."/>
            <person name="Haase E.M."/>
            <person name="Dewhirst F.E."/>
            <person name="Mark Welch J.L."/>
            <person name="Miranda-Sanchez F."/>
            <person name="Chen T."/>
            <person name="MacFarland D.C."/>
            <person name="Kauffman K.M."/>
        </authorList>
    </citation>
    <scope>NUCLEOTIDE SEQUENCE</scope>
</reference>
<reference evidence="1" key="2">
    <citation type="submission" date="2024-05" db="EMBL/GenBank/DDBJ databases">
        <authorList>
            <person name="Matrishin C.B."/>
            <person name="Kauffman K.M."/>
        </authorList>
    </citation>
    <scope>NUCLEOTIDE SEQUENCE</scope>
</reference>
<organism evidence="1">
    <name type="scientific">Porphyromonas phage phage006a_EM3</name>
    <dbReference type="NCBI Taxonomy" id="3154098"/>
    <lineage>
        <taxon>Viruses</taxon>
        <taxon>Duplodnaviria</taxon>
        <taxon>Heunggongvirae</taxon>
        <taxon>Uroviricota</taxon>
        <taxon>Caudoviricetes</taxon>
        <taxon>Alisviridae</taxon>
        <taxon>Honmavirus</taxon>
        <taxon>Honmavirus pging00B</taxon>
    </lineage>
</organism>
<accession>A0AAT9J800</accession>
<dbReference type="EMBL" id="BK068089">
    <property type="protein sequence ID" value="DBA54911.1"/>
    <property type="molecule type" value="Genomic_DNA"/>
</dbReference>
<proteinExistence type="predicted"/>
<evidence type="ECO:0000313" key="1">
    <source>
        <dbReference type="EMBL" id="DBA54911.1"/>
    </source>
</evidence>
<protein>
    <submittedName>
        <fullName evidence="1">Uncharacterized protein</fullName>
    </submittedName>
</protein>
<name>A0AAT9J800_9CAUD</name>
<sequence length="32" mass="3753">MPIGAKGLSLRYWHLLGLNPLRTVLCETWRTR</sequence>